<proteinExistence type="inferred from homology"/>
<dbReference type="InterPro" id="IPR000639">
    <property type="entry name" value="Epox_hydrolase-like"/>
</dbReference>
<protein>
    <recommendedName>
        <fullName evidence="4">AB hydrolase-1 domain-containing protein</fullName>
    </recommendedName>
</protein>
<dbReference type="Proteomes" id="UP000054266">
    <property type="component" value="Unassembled WGS sequence"/>
</dbReference>
<dbReference type="GO" id="GO:0016787">
    <property type="term" value="F:hydrolase activity"/>
    <property type="evidence" value="ECO:0007669"/>
    <property type="project" value="UniProtKB-KW"/>
</dbReference>
<feature type="domain" description="AB hydrolase-1" evidence="4">
    <location>
        <begin position="60"/>
        <end position="182"/>
    </location>
</feature>
<reference evidence="5 6" key="1">
    <citation type="submission" date="2015-01" db="EMBL/GenBank/DDBJ databases">
        <title>The Genome Sequence of Capronia semiimmersa CBS27337.</title>
        <authorList>
            <consortium name="The Broad Institute Genomics Platform"/>
            <person name="Cuomo C."/>
            <person name="de Hoog S."/>
            <person name="Gorbushina A."/>
            <person name="Stielow B."/>
            <person name="Teixiera M."/>
            <person name="Abouelleil A."/>
            <person name="Chapman S.B."/>
            <person name="Priest M."/>
            <person name="Young S.K."/>
            <person name="Wortman J."/>
            <person name="Nusbaum C."/>
            <person name="Birren B."/>
        </authorList>
    </citation>
    <scope>NUCLEOTIDE SEQUENCE [LARGE SCALE GENOMIC DNA]</scope>
    <source>
        <strain evidence="5 6">CBS 27337</strain>
    </source>
</reference>
<dbReference type="InterPro" id="IPR029058">
    <property type="entry name" value="AB_hydrolase_fold"/>
</dbReference>
<evidence type="ECO:0000313" key="6">
    <source>
        <dbReference type="Proteomes" id="UP000054266"/>
    </source>
</evidence>
<evidence type="ECO:0000256" key="3">
    <source>
        <dbReference type="SAM" id="MobiDB-lite"/>
    </source>
</evidence>
<evidence type="ECO:0000256" key="2">
    <source>
        <dbReference type="ARBA" id="ARBA00038334"/>
    </source>
</evidence>
<keyword evidence="6" id="KW-1185">Reference proteome</keyword>
<dbReference type="STRING" id="5601.A0A0D2FQN6"/>
<dbReference type="Pfam" id="PF00561">
    <property type="entry name" value="Abhydrolase_1"/>
    <property type="match status" value="1"/>
</dbReference>
<evidence type="ECO:0000256" key="1">
    <source>
        <dbReference type="ARBA" id="ARBA00022801"/>
    </source>
</evidence>
<dbReference type="EMBL" id="KN846957">
    <property type="protein sequence ID" value="KIW70643.1"/>
    <property type="molecule type" value="Genomic_DNA"/>
</dbReference>
<dbReference type="SUPFAM" id="SSF53474">
    <property type="entry name" value="alpha/beta-Hydrolases"/>
    <property type="match status" value="1"/>
</dbReference>
<dbReference type="Gene3D" id="3.40.50.1820">
    <property type="entry name" value="alpha/beta hydrolase"/>
    <property type="match status" value="1"/>
</dbReference>
<dbReference type="InterPro" id="IPR000073">
    <property type="entry name" value="AB_hydrolase_1"/>
</dbReference>
<sequence>MAYTHQNSPADAIDPTTLPSLELPAGIQSRFVDCEPRSLVFHILESLPRIIPPLGPKPKLILCIHGFPELAYSWRRVLNLLSARGYHAVAFDQRGYGRTFSRRPLDGTSFRPLNLIKDVVALVNALGYNSVSCVVGHDFGAVTASLCGLARPDMFKSVVMMSHPTKGAPQSPLATSPSYGSPSPSPPPPEDMEKALSQLPRPRKHYKWYYCTEPSNKEMTYPTGPELHTFLRGYFHLKSADWDGNDPHKLEGWTAEELAKMPRYYIMDLEDNMREAVARDMANENPQVVASRANRWLPDKELAVYVDEWGRTSFQGGLNWYRIQTQPEIASDVQVWSGAKIAVPTVFLGGRRDWGTFQEPGAVEAMENGQSVKQGMYRGTVLVDGAGHWVNQEQPEKCVQEILKLAAEAEGEAMDIGSDQA</sequence>
<dbReference type="AlphaFoldDB" id="A0A0D2FQN6"/>
<organism evidence="5 6">
    <name type="scientific">Phialophora macrospora</name>
    <dbReference type="NCBI Taxonomy" id="1851006"/>
    <lineage>
        <taxon>Eukaryota</taxon>
        <taxon>Fungi</taxon>
        <taxon>Dikarya</taxon>
        <taxon>Ascomycota</taxon>
        <taxon>Pezizomycotina</taxon>
        <taxon>Eurotiomycetes</taxon>
        <taxon>Chaetothyriomycetidae</taxon>
        <taxon>Chaetothyriales</taxon>
        <taxon>Herpotrichiellaceae</taxon>
        <taxon>Phialophora</taxon>
    </lineage>
</organism>
<accession>A0A0D2FQN6</accession>
<gene>
    <name evidence="5" type="ORF">PV04_02889</name>
</gene>
<dbReference type="PRINTS" id="PR00412">
    <property type="entry name" value="EPOXHYDRLASE"/>
</dbReference>
<dbReference type="PANTHER" id="PTHR43329">
    <property type="entry name" value="EPOXIDE HYDROLASE"/>
    <property type="match status" value="1"/>
</dbReference>
<evidence type="ECO:0000313" key="5">
    <source>
        <dbReference type="EMBL" id="KIW70643.1"/>
    </source>
</evidence>
<feature type="region of interest" description="Disordered" evidence="3">
    <location>
        <begin position="166"/>
        <end position="195"/>
    </location>
</feature>
<dbReference type="HOGENOM" id="CLU_020336_7_4_1"/>
<comment type="similarity">
    <text evidence="2">Belongs to the AB hydrolase superfamily. Epoxide hydrolase family.</text>
</comment>
<keyword evidence="1" id="KW-0378">Hydrolase</keyword>
<name>A0A0D2FQN6_9EURO</name>
<evidence type="ECO:0000259" key="4">
    <source>
        <dbReference type="Pfam" id="PF00561"/>
    </source>
</evidence>